<dbReference type="NCBIfam" id="TIGR02937">
    <property type="entry name" value="sigma70-ECF"/>
    <property type="match status" value="1"/>
</dbReference>
<dbReference type="AlphaFoldDB" id="A0A512M9H4"/>
<dbReference type="PANTHER" id="PTHR43133:SF51">
    <property type="entry name" value="RNA POLYMERASE SIGMA FACTOR"/>
    <property type="match status" value="1"/>
</dbReference>
<gene>
    <name evidence="5" type="ORF">BGE01nite_26760</name>
</gene>
<dbReference type="InterPro" id="IPR039425">
    <property type="entry name" value="RNA_pol_sigma-70-like"/>
</dbReference>
<dbReference type="InterPro" id="IPR007627">
    <property type="entry name" value="RNA_pol_sigma70_r2"/>
</dbReference>
<sequence length="223" mass="25030">MQDGAPTAQHQAALSTICGTYWYPLYVFARRFGKNEDEARDVVQDCFAHLIEGDHLKSADPLRGRLRTFLLTVMRNIMQHQEQRKQAQKRGGGSSTLSLDLKDAEGRYLNDPPATDATPEQAYERKWALTLLETTRQKLRASYLEAGKVELFDHLSPALAEGERWTGHAQAAANLGIDVGTVRVSLHRMRKRYRDLLLEQVAATVSSDGDVRAELAYLMGLFA</sequence>
<reference evidence="5 6" key="1">
    <citation type="submission" date="2019-07" db="EMBL/GenBank/DDBJ databases">
        <title>Whole genome shotgun sequence of Brevifollis gellanilyticus NBRC 108608.</title>
        <authorList>
            <person name="Hosoyama A."/>
            <person name="Uohara A."/>
            <person name="Ohji S."/>
            <person name="Ichikawa N."/>
        </authorList>
    </citation>
    <scope>NUCLEOTIDE SEQUENCE [LARGE SCALE GENOMIC DNA]</scope>
    <source>
        <strain evidence="5 6">NBRC 108608</strain>
    </source>
</reference>
<dbReference type="Gene3D" id="1.10.10.10">
    <property type="entry name" value="Winged helix-like DNA-binding domain superfamily/Winged helix DNA-binding domain"/>
    <property type="match status" value="1"/>
</dbReference>
<dbReference type="Gene3D" id="1.10.1740.10">
    <property type="match status" value="1"/>
</dbReference>
<dbReference type="InterPro" id="IPR036388">
    <property type="entry name" value="WH-like_DNA-bd_sf"/>
</dbReference>
<dbReference type="EMBL" id="BKAG01000017">
    <property type="protein sequence ID" value="GEP43385.1"/>
    <property type="molecule type" value="Genomic_DNA"/>
</dbReference>
<keyword evidence="1" id="KW-0805">Transcription regulation</keyword>
<keyword evidence="3" id="KW-0804">Transcription</keyword>
<evidence type="ECO:0000313" key="6">
    <source>
        <dbReference type="Proteomes" id="UP000321577"/>
    </source>
</evidence>
<organism evidence="5 6">
    <name type="scientific">Brevifollis gellanilyticus</name>
    <dbReference type="NCBI Taxonomy" id="748831"/>
    <lineage>
        <taxon>Bacteria</taxon>
        <taxon>Pseudomonadati</taxon>
        <taxon>Verrucomicrobiota</taxon>
        <taxon>Verrucomicrobiia</taxon>
        <taxon>Verrucomicrobiales</taxon>
        <taxon>Verrucomicrobiaceae</taxon>
    </lineage>
</organism>
<accession>A0A512M9H4</accession>
<evidence type="ECO:0000256" key="3">
    <source>
        <dbReference type="ARBA" id="ARBA00023163"/>
    </source>
</evidence>
<evidence type="ECO:0000256" key="1">
    <source>
        <dbReference type="ARBA" id="ARBA00023015"/>
    </source>
</evidence>
<dbReference type="Proteomes" id="UP000321577">
    <property type="component" value="Unassembled WGS sequence"/>
</dbReference>
<comment type="caution">
    <text evidence="5">The sequence shown here is derived from an EMBL/GenBank/DDBJ whole genome shotgun (WGS) entry which is preliminary data.</text>
</comment>
<dbReference type="InterPro" id="IPR014284">
    <property type="entry name" value="RNA_pol_sigma-70_dom"/>
</dbReference>
<proteinExistence type="predicted"/>
<evidence type="ECO:0000313" key="5">
    <source>
        <dbReference type="EMBL" id="GEP43385.1"/>
    </source>
</evidence>
<evidence type="ECO:0000256" key="2">
    <source>
        <dbReference type="ARBA" id="ARBA00023082"/>
    </source>
</evidence>
<dbReference type="InterPro" id="IPR013325">
    <property type="entry name" value="RNA_pol_sigma_r2"/>
</dbReference>
<dbReference type="GO" id="GO:0006352">
    <property type="term" value="P:DNA-templated transcription initiation"/>
    <property type="evidence" value="ECO:0007669"/>
    <property type="project" value="InterPro"/>
</dbReference>
<keyword evidence="6" id="KW-1185">Reference proteome</keyword>
<feature type="domain" description="RNA polymerase sigma-70 region 2" evidence="4">
    <location>
        <begin position="25"/>
        <end position="81"/>
    </location>
</feature>
<name>A0A512M9H4_9BACT</name>
<dbReference type="SUPFAM" id="SSF88946">
    <property type="entry name" value="Sigma2 domain of RNA polymerase sigma factors"/>
    <property type="match status" value="1"/>
</dbReference>
<dbReference type="GO" id="GO:0016987">
    <property type="term" value="F:sigma factor activity"/>
    <property type="evidence" value="ECO:0007669"/>
    <property type="project" value="UniProtKB-KW"/>
</dbReference>
<dbReference type="Pfam" id="PF04542">
    <property type="entry name" value="Sigma70_r2"/>
    <property type="match status" value="1"/>
</dbReference>
<dbReference type="PANTHER" id="PTHR43133">
    <property type="entry name" value="RNA POLYMERASE ECF-TYPE SIGMA FACTO"/>
    <property type="match status" value="1"/>
</dbReference>
<protein>
    <submittedName>
        <fullName evidence="5">RNA polymerase subunit sigma-24</fullName>
    </submittedName>
</protein>
<keyword evidence="2" id="KW-0731">Sigma factor</keyword>
<evidence type="ECO:0000259" key="4">
    <source>
        <dbReference type="Pfam" id="PF04542"/>
    </source>
</evidence>